<name>A0A6L5YJM9_9FIRM</name>
<evidence type="ECO:0000313" key="7">
    <source>
        <dbReference type="Proteomes" id="UP000476055"/>
    </source>
</evidence>
<keyword evidence="6" id="KW-0969">Cilium</keyword>
<comment type="subcellular location">
    <subcellularLocation>
        <location evidence="1">Cytoplasm</location>
        <location evidence="1">Cytosol</location>
    </subcellularLocation>
</comment>
<dbReference type="SUPFAM" id="SSF101116">
    <property type="entry name" value="Flagellar export chaperone FliS"/>
    <property type="match status" value="1"/>
</dbReference>
<dbReference type="InterPro" id="IPR003713">
    <property type="entry name" value="FliS"/>
</dbReference>
<keyword evidence="4" id="KW-1005">Bacterial flagellum biogenesis</keyword>
<dbReference type="EMBL" id="VUMU01000010">
    <property type="protein sequence ID" value="MST58359.1"/>
    <property type="molecule type" value="Genomic_DNA"/>
</dbReference>
<keyword evidence="7" id="KW-1185">Reference proteome</keyword>
<gene>
    <name evidence="6" type="ORF">FYJ59_08930</name>
</gene>
<evidence type="ECO:0000256" key="5">
    <source>
        <dbReference type="ARBA" id="ARBA00023186"/>
    </source>
</evidence>
<evidence type="ECO:0000256" key="1">
    <source>
        <dbReference type="ARBA" id="ARBA00004514"/>
    </source>
</evidence>
<accession>A0A6L5YJM9</accession>
<dbReference type="PANTHER" id="PTHR34773:SF1">
    <property type="entry name" value="FLAGELLAR SECRETION CHAPERONE FLIS"/>
    <property type="match status" value="1"/>
</dbReference>
<keyword evidence="3" id="KW-0963">Cytoplasm</keyword>
<dbReference type="GO" id="GO:0005829">
    <property type="term" value="C:cytosol"/>
    <property type="evidence" value="ECO:0007669"/>
    <property type="project" value="UniProtKB-SubCell"/>
</dbReference>
<dbReference type="Pfam" id="PF02561">
    <property type="entry name" value="FliS"/>
    <property type="match status" value="1"/>
</dbReference>
<comment type="similarity">
    <text evidence="2">Belongs to the FliS family.</text>
</comment>
<dbReference type="AlphaFoldDB" id="A0A6L5YJM9"/>
<dbReference type="Proteomes" id="UP000476055">
    <property type="component" value="Unassembled WGS sequence"/>
</dbReference>
<dbReference type="CDD" id="cd16098">
    <property type="entry name" value="FliS"/>
    <property type="match status" value="1"/>
</dbReference>
<keyword evidence="6" id="KW-0966">Cell projection</keyword>
<dbReference type="InterPro" id="IPR036584">
    <property type="entry name" value="FliS_sf"/>
</dbReference>
<keyword evidence="6" id="KW-0282">Flagellum</keyword>
<reference evidence="6 7" key="1">
    <citation type="submission" date="2019-08" db="EMBL/GenBank/DDBJ databases">
        <title>In-depth cultivation of the pig gut microbiome towards novel bacterial diversity and tailored functional studies.</title>
        <authorList>
            <person name="Wylensek D."/>
            <person name="Hitch T.C.A."/>
            <person name="Clavel T."/>
        </authorList>
    </citation>
    <scope>NUCLEOTIDE SEQUENCE [LARGE SCALE GENOMIC DNA]</scope>
    <source>
        <strain evidence="6 7">WCA3-601-WT-6H</strain>
    </source>
</reference>
<dbReference type="GO" id="GO:0071973">
    <property type="term" value="P:bacterial-type flagellum-dependent cell motility"/>
    <property type="evidence" value="ECO:0007669"/>
    <property type="project" value="TreeGrafter"/>
</dbReference>
<evidence type="ECO:0000256" key="3">
    <source>
        <dbReference type="ARBA" id="ARBA00022490"/>
    </source>
</evidence>
<evidence type="ECO:0000313" key="6">
    <source>
        <dbReference type="EMBL" id="MST58359.1"/>
    </source>
</evidence>
<keyword evidence="5" id="KW-0143">Chaperone</keyword>
<evidence type="ECO:0000256" key="2">
    <source>
        <dbReference type="ARBA" id="ARBA00008787"/>
    </source>
</evidence>
<dbReference type="GO" id="GO:0044780">
    <property type="term" value="P:bacterial-type flagellum assembly"/>
    <property type="evidence" value="ECO:0007669"/>
    <property type="project" value="InterPro"/>
</dbReference>
<organism evidence="6 7">
    <name type="scientific">Waltera intestinalis</name>
    <dbReference type="NCBI Taxonomy" id="2606635"/>
    <lineage>
        <taxon>Bacteria</taxon>
        <taxon>Bacillati</taxon>
        <taxon>Bacillota</taxon>
        <taxon>Clostridia</taxon>
        <taxon>Lachnospirales</taxon>
        <taxon>Lachnospiraceae</taxon>
        <taxon>Waltera</taxon>
    </lineage>
</organism>
<evidence type="ECO:0000256" key="4">
    <source>
        <dbReference type="ARBA" id="ARBA00022795"/>
    </source>
</evidence>
<dbReference type="Gene3D" id="1.20.120.340">
    <property type="entry name" value="Flagellar protein FliS"/>
    <property type="match status" value="1"/>
</dbReference>
<protein>
    <submittedName>
        <fullName evidence="6">Flagellar protein FliS</fullName>
    </submittedName>
</protein>
<proteinExistence type="inferred from homology"/>
<comment type="caution">
    <text evidence="6">The sequence shown here is derived from an EMBL/GenBank/DDBJ whole genome shotgun (WGS) entry which is preliminary data.</text>
</comment>
<dbReference type="PANTHER" id="PTHR34773">
    <property type="entry name" value="FLAGELLAR SECRETION CHAPERONE FLIS"/>
    <property type="match status" value="1"/>
</dbReference>
<sequence>MTKECKQQFTLRITQANATQLVVILYEMTLQYLTDGEQAADDAELLEAVRRARGCINELLNSLHRQYSPAKELSRLYLYCIRRLAACEAKADRMALQDIRKVIAPLCDAYRQIQDQNSSGPVMNNSQTVYAGLTYGRNQLTENMADQGSNRGMLV</sequence>
<dbReference type="RefSeq" id="WP_154496538.1">
    <property type="nucleotide sequence ID" value="NZ_VUMU01000010.1"/>
</dbReference>